<dbReference type="EMBL" id="CP120373">
    <property type="protein sequence ID" value="WEX85731.1"/>
    <property type="molecule type" value="Genomic_DNA"/>
</dbReference>
<dbReference type="Proteomes" id="UP001229355">
    <property type="component" value="Chromosome 1"/>
</dbReference>
<accession>A0ABY8D4D3</accession>
<evidence type="ECO:0000256" key="1">
    <source>
        <dbReference type="SAM" id="MobiDB-lite"/>
    </source>
</evidence>
<evidence type="ECO:0000313" key="3">
    <source>
        <dbReference type="Proteomes" id="UP001229355"/>
    </source>
</evidence>
<proteinExistence type="predicted"/>
<evidence type="ECO:0008006" key="4">
    <source>
        <dbReference type="Google" id="ProtNLM"/>
    </source>
</evidence>
<name>A0ABY8D4D3_9HYPH</name>
<protein>
    <recommendedName>
        <fullName evidence="4">Transposase</fullName>
    </recommendedName>
</protein>
<organism evidence="2 3">
    <name type="scientific">Sinorhizobium garamanticum</name>
    <dbReference type="NCBI Taxonomy" id="680247"/>
    <lineage>
        <taxon>Bacteria</taxon>
        <taxon>Pseudomonadati</taxon>
        <taxon>Pseudomonadota</taxon>
        <taxon>Alphaproteobacteria</taxon>
        <taxon>Hyphomicrobiales</taxon>
        <taxon>Rhizobiaceae</taxon>
        <taxon>Sinorhizobium/Ensifer group</taxon>
        <taxon>Sinorhizobium</taxon>
    </lineage>
</organism>
<keyword evidence="3" id="KW-1185">Reference proteome</keyword>
<dbReference type="RefSeq" id="WP_280657815.1">
    <property type="nucleotide sequence ID" value="NZ_CP120373.1"/>
</dbReference>
<reference evidence="2 3" key="1">
    <citation type="submission" date="2023-03" db="EMBL/GenBank/DDBJ databases">
        <authorList>
            <person name="Kaur S."/>
            <person name="Espinosa-Saiz D."/>
            <person name="Velazquez E."/>
            <person name="Menendez E."/>
            <person name="diCenzo G.C."/>
        </authorList>
    </citation>
    <scope>NUCLEOTIDE SEQUENCE [LARGE SCALE GENOMIC DNA]</scope>
    <source>
        <strain evidence="2 3">LMG 24692</strain>
    </source>
</reference>
<sequence>MSDGTRQTGGRGLRLAQPELTLTPRGEGSDPRLVELVRLLARRAARECYEEQVKDRRKKRS</sequence>
<evidence type="ECO:0000313" key="2">
    <source>
        <dbReference type="EMBL" id="WEX85731.1"/>
    </source>
</evidence>
<feature type="region of interest" description="Disordered" evidence="1">
    <location>
        <begin position="1"/>
        <end position="29"/>
    </location>
</feature>
<gene>
    <name evidence="2" type="ORF">PZN02_001959</name>
</gene>